<evidence type="ECO:0000259" key="4">
    <source>
        <dbReference type="PROSITE" id="PS51462"/>
    </source>
</evidence>
<dbReference type="InterPro" id="IPR000086">
    <property type="entry name" value="NUDIX_hydrolase_dom"/>
</dbReference>
<dbReference type="RefSeq" id="XP_056542476.1">
    <property type="nucleotide sequence ID" value="XM_056690047.1"/>
</dbReference>
<dbReference type="Pfam" id="PF00293">
    <property type="entry name" value="NUDIX"/>
    <property type="match status" value="1"/>
</dbReference>
<dbReference type="Gene3D" id="3.40.50.10470">
    <property type="entry name" value="Translation initiation factor eif-2b, domain 2"/>
    <property type="match status" value="1"/>
</dbReference>
<dbReference type="SUPFAM" id="SSF100950">
    <property type="entry name" value="NagB/RpiA/CoA transferase-like"/>
    <property type="match status" value="1"/>
</dbReference>
<dbReference type="Proteomes" id="UP001149163">
    <property type="component" value="Unassembled WGS sequence"/>
</dbReference>
<sequence>MSDQHSECPAGLQRRSVVSSFIFSVANGCPRVALFRRSDKVRTYRNHLAPISGGIEQHELPITAAWRELKEETGLTSKDMALWRHGKPYTFSDSSVGRQWTIYPFAFRLKGPDEGGSGEAAIKIDWEHEGWSWYDPNQVVDDGHFGGVPRLAESLRRVWFEMGMNDDASRALRSGLEQLKTDHSSGSHELTSIALKAFRDVLAHLEDDPKWWETTRIAAWHLWKNGRESMGSATLNALLAVLADIDKITSQKSEKPQWDRILTVVDHHLERRRETASHIKDAFNAYLQEEYLPVFREQGKNTLTLLTLSASSTIRDSILDAFASLPISISHLDLRVLESRPLFEGASMASSLLSGFESKFSPSSGRHLTLSVYTDASVALAAKDVDFVLLGADRIASSGSVSNKTGSLPAVLCVKHMSSSVQVLVFGELEKVAEPGAEDDHQPEENDPMEVMSAWVDCGIKGVNVLQEGLRGGHPETSSSHVEVKNVYFEWVKADLVDAFITEDGTLGVTDIYQRALKVKQRADRYLGPL</sequence>
<dbReference type="InterPro" id="IPR015797">
    <property type="entry name" value="NUDIX_hydrolase-like_dom_sf"/>
</dbReference>
<dbReference type="OrthoDB" id="206213at2759"/>
<dbReference type="PROSITE" id="PS00893">
    <property type="entry name" value="NUDIX_BOX"/>
    <property type="match status" value="1"/>
</dbReference>
<dbReference type="Gene3D" id="3.90.79.10">
    <property type="entry name" value="Nucleoside Triphosphate Pyrophosphohydrolase"/>
    <property type="match status" value="1"/>
</dbReference>
<dbReference type="CDD" id="cd18872">
    <property type="entry name" value="NUDIX_eIF-2B"/>
    <property type="match status" value="1"/>
</dbReference>
<dbReference type="InterPro" id="IPR000649">
    <property type="entry name" value="IF-2B-related"/>
</dbReference>
<evidence type="ECO:0000313" key="5">
    <source>
        <dbReference type="EMBL" id="KAJ5160919.1"/>
    </source>
</evidence>
<dbReference type="PANTHER" id="PTHR43475">
    <property type="entry name" value="METHYLTHIORIBOSE-1-PHOSPHATE ISOMERASE"/>
    <property type="match status" value="1"/>
</dbReference>
<keyword evidence="2" id="KW-0378">Hydrolase</keyword>
<dbReference type="SUPFAM" id="SSF55811">
    <property type="entry name" value="Nudix"/>
    <property type="match status" value="1"/>
</dbReference>
<gene>
    <name evidence="5" type="ORF">N7482_007923</name>
</gene>
<evidence type="ECO:0000256" key="2">
    <source>
        <dbReference type="ARBA" id="ARBA00022801"/>
    </source>
</evidence>
<comment type="caution">
    <text evidence="5">The sequence shown here is derived from an EMBL/GenBank/DDBJ whole genome shotgun (WGS) entry which is preliminary data.</text>
</comment>
<dbReference type="GO" id="GO:0019509">
    <property type="term" value="P:L-methionine salvage from methylthioadenosine"/>
    <property type="evidence" value="ECO:0007669"/>
    <property type="project" value="TreeGrafter"/>
</dbReference>
<accession>A0A9W9HXQ4</accession>
<dbReference type="InterPro" id="IPR020084">
    <property type="entry name" value="NUDIX_hydrolase_CS"/>
</dbReference>
<evidence type="ECO:0000256" key="1">
    <source>
        <dbReference type="ARBA" id="ARBA00007251"/>
    </source>
</evidence>
<name>A0A9W9HXQ4_9EURO</name>
<evidence type="ECO:0000313" key="6">
    <source>
        <dbReference type="Proteomes" id="UP001149163"/>
    </source>
</evidence>
<dbReference type="EMBL" id="JAPQKN010000004">
    <property type="protein sequence ID" value="KAJ5160919.1"/>
    <property type="molecule type" value="Genomic_DNA"/>
</dbReference>
<reference evidence="5" key="2">
    <citation type="journal article" date="2023" name="IMA Fungus">
        <title>Comparative genomic study of the Penicillium genus elucidates a diverse pangenome and 15 lateral gene transfer events.</title>
        <authorList>
            <person name="Petersen C."/>
            <person name="Sorensen T."/>
            <person name="Nielsen M.R."/>
            <person name="Sondergaard T.E."/>
            <person name="Sorensen J.L."/>
            <person name="Fitzpatrick D.A."/>
            <person name="Frisvad J.C."/>
            <person name="Nielsen K.L."/>
        </authorList>
    </citation>
    <scope>NUCLEOTIDE SEQUENCE</scope>
    <source>
        <strain evidence="5">IBT 26290</strain>
    </source>
</reference>
<keyword evidence="6" id="KW-1185">Reference proteome</keyword>
<dbReference type="GeneID" id="81429223"/>
<dbReference type="GO" id="GO:0046523">
    <property type="term" value="F:S-methyl-5-thioribose-1-phosphate isomerase activity"/>
    <property type="evidence" value="ECO:0007669"/>
    <property type="project" value="TreeGrafter"/>
</dbReference>
<dbReference type="PANTHER" id="PTHR43475:SF3">
    <property type="entry name" value="TRANSLATION INITIATION FACTOR EIF-2B SUBUNIT FAMILY PROTEIN (AFU_ORTHOLOGUE AFUA_2G14290)"/>
    <property type="match status" value="1"/>
</dbReference>
<dbReference type="Pfam" id="PF01008">
    <property type="entry name" value="IF-2B"/>
    <property type="match status" value="1"/>
</dbReference>
<dbReference type="AlphaFoldDB" id="A0A9W9HXQ4"/>
<comment type="similarity">
    <text evidence="1 3">Belongs to the eIF-2B alpha/beta/delta subunits family.</text>
</comment>
<dbReference type="GO" id="GO:0016787">
    <property type="term" value="F:hydrolase activity"/>
    <property type="evidence" value="ECO:0007669"/>
    <property type="project" value="UniProtKB-KW"/>
</dbReference>
<dbReference type="InterPro" id="IPR037171">
    <property type="entry name" value="NagB/RpiA_transferase-like"/>
</dbReference>
<protein>
    <recommendedName>
        <fullName evidence="4">Nudix hydrolase domain-containing protein</fullName>
    </recommendedName>
</protein>
<evidence type="ECO:0000256" key="3">
    <source>
        <dbReference type="RuleBase" id="RU003814"/>
    </source>
</evidence>
<proteinExistence type="inferred from homology"/>
<feature type="domain" description="Nudix hydrolase" evidence="4">
    <location>
        <begin position="13"/>
        <end position="156"/>
    </location>
</feature>
<reference evidence="5" key="1">
    <citation type="submission" date="2022-11" db="EMBL/GenBank/DDBJ databases">
        <authorList>
            <person name="Petersen C."/>
        </authorList>
    </citation>
    <scope>NUCLEOTIDE SEQUENCE</scope>
    <source>
        <strain evidence="5">IBT 26290</strain>
    </source>
</reference>
<organism evidence="5 6">
    <name type="scientific">Penicillium canariense</name>
    <dbReference type="NCBI Taxonomy" id="189055"/>
    <lineage>
        <taxon>Eukaryota</taxon>
        <taxon>Fungi</taxon>
        <taxon>Dikarya</taxon>
        <taxon>Ascomycota</taxon>
        <taxon>Pezizomycotina</taxon>
        <taxon>Eurotiomycetes</taxon>
        <taxon>Eurotiomycetidae</taxon>
        <taxon>Eurotiales</taxon>
        <taxon>Aspergillaceae</taxon>
        <taxon>Penicillium</taxon>
    </lineage>
</organism>
<dbReference type="PROSITE" id="PS51462">
    <property type="entry name" value="NUDIX"/>
    <property type="match status" value="1"/>
</dbReference>
<dbReference type="InterPro" id="IPR042529">
    <property type="entry name" value="IF_2B-like_C"/>
</dbReference>